<evidence type="ECO:0000259" key="1">
    <source>
        <dbReference type="Pfam" id="PF13454"/>
    </source>
</evidence>
<dbReference type="Proteomes" id="UP000063699">
    <property type="component" value="Chromosome"/>
</dbReference>
<evidence type="ECO:0000313" key="3">
    <source>
        <dbReference type="Proteomes" id="UP000063699"/>
    </source>
</evidence>
<feature type="domain" description="FAD-dependent urate hydroxylase HpyO/Asp monooxygenase CreE-like FAD/NAD(P)-binding" evidence="1">
    <location>
        <begin position="11"/>
        <end position="191"/>
    </location>
</feature>
<name>A0A0N9IDV9_9PSEU</name>
<dbReference type="Pfam" id="PF13454">
    <property type="entry name" value="NAD_binding_9"/>
    <property type="match status" value="1"/>
</dbReference>
<dbReference type="STRING" id="860235.AOZ06_09925"/>
<gene>
    <name evidence="2" type="ORF">AOZ06_09925</name>
</gene>
<dbReference type="PANTHER" id="PTHR40254:SF1">
    <property type="entry name" value="BLR0577 PROTEIN"/>
    <property type="match status" value="1"/>
</dbReference>
<evidence type="ECO:0000313" key="2">
    <source>
        <dbReference type="EMBL" id="ALG14674.1"/>
    </source>
</evidence>
<dbReference type="EMBL" id="CP012752">
    <property type="protein sequence ID" value="ALG14674.1"/>
    <property type="molecule type" value="Genomic_DNA"/>
</dbReference>
<keyword evidence="3" id="KW-1185">Reference proteome</keyword>
<protein>
    <submittedName>
        <fullName evidence="2">Adenylate cyclase</fullName>
    </submittedName>
</protein>
<dbReference type="InterPro" id="IPR038732">
    <property type="entry name" value="HpyO/CreE_NAD-binding"/>
</dbReference>
<dbReference type="SUPFAM" id="SSF51971">
    <property type="entry name" value="Nucleotide-binding domain"/>
    <property type="match status" value="1"/>
</dbReference>
<sequence>MGQVGSTKTVAIIGAGPRGIGVLERLGANIDLFGRGELDVHLIDPYPPGPGRVWRHAQSPLLRMNSMAEDVTMFVDDSVQCEGPARPGPSLAQWASQVRSGEVGTTGMDRDVLAEIHALTGTSFATRRVQSAYLSWFFEDTMAKLGEGISVKLHKDTVLRVTGGLDEPQLVWLTTSATPITADIVIFTLGHLDSTPTEEESALVRYAEANGLTYLPPEYSADSDLDVIQPGQDVLMRGFGLAFVDLAVLLTEGRGGKFRTEADGTLTYLPSGEEPRLYVGSRRGVPYHSKTDYRLLAGRPPVPHFFGPDTVARLLSQDGQLDFRRDLWPLMAMDIAWGHYHELFNGHPDRVRATWPDFSARFADLVWDTPEMHALVAETVPEPADRLDLDALDRPLKGLRFETFAELQEHLRAYIRRDVDRRTNDHYSADLGAFVGLLYAYGNLAVIAGAKRLTTTSYVRDVGGWWAGYFNYLASGPPGHRLEELLALSRAGIVQFLGADIQVDAVDGVFVGSSVSSPHTVRATALVEARIPSATIKRTSNVLLRSLYESGDGAAEVLSEPRHETGRLLVTPTDLRLVDSSGNAHPRRFALGAPTSVVAVAAFARPNVNSPAFRQNDLVARTVLRTL</sequence>
<dbReference type="KEGG" id="kphy:AOZ06_09925"/>
<accession>A0A0N9IDV9</accession>
<dbReference type="PANTHER" id="PTHR40254">
    <property type="entry name" value="BLR0577 PROTEIN"/>
    <property type="match status" value="1"/>
</dbReference>
<dbReference type="InterPro" id="IPR052189">
    <property type="entry name" value="L-asp_N-monooxygenase_NS-form"/>
</dbReference>
<proteinExistence type="predicted"/>
<reference evidence="2 3" key="1">
    <citation type="submission" date="2015-07" db="EMBL/GenBank/DDBJ databases">
        <title>Genome sequencing of Kibdelosporangium phytohabitans.</title>
        <authorList>
            <person name="Qin S."/>
            <person name="Xing K."/>
        </authorList>
    </citation>
    <scope>NUCLEOTIDE SEQUENCE [LARGE SCALE GENOMIC DNA]</scope>
    <source>
        <strain evidence="2 3">KLBMP1111</strain>
    </source>
</reference>
<dbReference type="AlphaFoldDB" id="A0A0N9IDV9"/>
<organism evidence="2 3">
    <name type="scientific">Kibdelosporangium phytohabitans</name>
    <dbReference type="NCBI Taxonomy" id="860235"/>
    <lineage>
        <taxon>Bacteria</taxon>
        <taxon>Bacillati</taxon>
        <taxon>Actinomycetota</taxon>
        <taxon>Actinomycetes</taxon>
        <taxon>Pseudonocardiales</taxon>
        <taxon>Pseudonocardiaceae</taxon>
        <taxon>Kibdelosporangium</taxon>
    </lineage>
</organism>